<dbReference type="InterPro" id="IPR035979">
    <property type="entry name" value="RBD_domain_sf"/>
</dbReference>
<keyword evidence="3" id="KW-0472">Membrane</keyword>
<organism evidence="5 6">
    <name type="scientific">Bugula neritina</name>
    <name type="common">Brown bryozoan</name>
    <name type="synonym">Sertularia neritina</name>
    <dbReference type="NCBI Taxonomy" id="10212"/>
    <lineage>
        <taxon>Eukaryota</taxon>
        <taxon>Metazoa</taxon>
        <taxon>Spiralia</taxon>
        <taxon>Lophotrochozoa</taxon>
        <taxon>Bryozoa</taxon>
        <taxon>Gymnolaemata</taxon>
        <taxon>Cheilostomatida</taxon>
        <taxon>Flustrina</taxon>
        <taxon>Buguloidea</taxon>
        <taxon>Bugulidae</taxon>
        <taxon>Bugula</taxon>
    </lineage>
</organism>
<dbReference type="SMART" id="SM00360">
    <property type="entry name" value="RRM"/>
    <property type="match status" value="3"/>
</dbReference>
<comment type="caution">
    <text evidence="5">The sequence shown here is derived from an EMBL/GenBank/DDBJ whole genome shotgun (WGS) entry which is preliminary data.</text>
</comment>
<feature type="domain" description="RRM" evidence="4">
    <location>
        <begin position="82"/>
        <end position="157"/>
    </location>
</feature>
<dbReference type="AlphaFoldDB" id="A0A7J7JHH8"/>
<sequence>MLMLITDYDYDLDLFSADGDSGSVFFIWVLILPTFCVTTITSGSTTTNIPVYRTNRKCGLFTYLAGYLYCSNGVSIASSLAAPRYVGNLPFNVTEQFMVTLFGQLGTCLGCKMIYESGQDPYCFLEFDSHESASSALTTMNGREIFGKQMKVNWATSPNSKNSSEMARGRVDTSDHFHIFCGDLSPDIETKQLLEAFKAFGEISDCKVICDTASGKSKGYGFISFVNKEEAQKAINEMNGAWLGNRAIRTNWATRKPPAPVERARHQKTVPKLTYEETFNMASPTNATVYIGGIMDGINDDMLREAFDKYGPVAEIRCFKDKGFAFVRMMAKEAACQAIVALNGTEVGGYTVRCAWGKESGGMQPSMGYQQQSYGSGYQQQSYGAYPQQQQQMGNWNNYSYGQQWDGSQQQQWSQQQQYGSQWGGGDASNWQQGYQQQGYQQQGVSSTGVTVTTLCVLAATITTLTEGDIESNLQTILRWVGFCSSQSMCSCCE</sequence>
<dbReference type="SMART" id="SM00361">
    <property type="entry name" value="RRM_1"/>
    <property type="match status" value="2"/>
</dbReference>
<dbReference type="InterPro" id="IPR012677">
    <property type="entry name" value="Nucleotide-bd_a/b_plait_sf"/>
</dbReference>
<evidence type="ECO:0000256" key="1">
    <source>
        <dbReference type="ARBA" id="ARBA00022884"/>
    </source>
</evidence>
<dbReference type="PANTHER" id="PTHR48027">
    <property type="entry name" value="HETEROGENEOUS NUCLEAR RIBONUCLEOPROTEIN 87F-RELATED"/>
    <property type="match status" value="1"/>
</dbReference>
<dbReference type="InterPro" id="IPR003954">
    <property type="entry name" value="RRM_euk-type"/>
</dbReference>
<gene>
    <name evidence="5" type="ORF">EB796_016618</name>
</gene>
<protein>
    <submittedName>
        <fullName evidence="5">Rox8</fullName>
    </submittedName>
</protein>
<feature type="transmembrane region" description="Helical" evidence="3">
    <location>
        <begin position="22"/>
        <end position="40"/>
    </location>
</feature>
<reference evidence="5" key="1">
    <citation type="submission" date="2020-06" db="EMBL/GenBank/DDBJ databases">
        <title>Draft genome of Bugula neritina, a colonial animal packing powerful symbionts and potential medicines.</title>
        <authorList>
            <person name="Rayko M."/>
        </authorList>
    </citation>
    <scope>NUCLEOTIDE SEQUENCE [LARGE SCALE GENOMIC DNA]</scope>
    <source>
        <strain evidence="5">Kwan_BN1</strain>
    </source>
</reference>
<keyword evidence="3" id="KW-0812">Transmembrane</keyword>
<evidence type="ECO:0000259" key="4">
    <source>
        <dbReference type="PROSITE" id="PS50102"/>
    </source>
</evidence>
<name>A0A7J7JHH8_BUGNE</name>
<accession>A0A7J7JHH8</accession>
<keyword evidence="3" id="KW-1133">Transmembrane helix</keyword>
<dbReference type="Pfam" id="PF00076">
    <property type="entry name" value="RRM_1"/>
    <property type="match status" value="3"/>
</dbReference>
<evidence type="ECO:0000256" key="2">
    <source>
        <dbReference type="PROSITE-ProRule" id="PRU00176"/>
    </source>
</evidence>
<feature type="transmembrane region" description="Helical" evidence="3">
    <location>
        <begin position="60"/>
        <end position="82"/>
    </location>
</feature>
<feature type="domain" description="RRM" evidence="4">
    <location>
        <begin position="287"/>
        <end position="359"/>
    </location>
</feature>
<dbReference type="PROSITE" id="PS50102">
    <property type="entry name" value="RRM"/>
    <property type="match status" value="3"/>
</dbReference>
<keyword evidence="1 2" id="KW-0694">RNA-binding</keyword>
<dbReference type="InterPro" id="IPR052462">
    <property type="entry name" value="SLIRP/GR-RBP-like"/>
</dbReference>
<dbReference type="EMBL" id="VXIV02002499">
    <property type="protein sequence ID" value="KAF6025074.1"/>
    <property type="molecule type" value="Genomic_DNA"/>
</dbReference>
<feature type="domain" description="RRM" evidence="4">
    <location>
        <begin position="177"/>
        <end position="255"/>
    </location>
</feature>
<proteinExistence type="predicted"/>
<dbReference type="SUPFAM" id="SSF54928">
    <property type="entry name" value="RNA-binding domain, RBD"/>
    <property type="match status" value="3"/>
</dbReference>
<dbReference type="GO" id="GO:0003723">
    <property type="term" value="F:RNA binding"/>
    <property type="evidence" value="ECO:0007669"/>
    <property type="project" value="UniProtKB-UniRule"/>
</dbReference>
<dbReference type="Proteomes" id="UP000593567">
    <property type="component" value="Unassembled WGS sequence"/>
</dbReference>
<evidence type="ECO:0000313" key="6">
    <source>
        <dbReference type="Proteomes" id="UP000593567"/>
    </source>
</evidence>
<keyword evidence="6" id="KW-1185">Reference proteome</keyword>
<evidence type="ECO:0000313" key="5">
    <source>
        <dbReference type="EMBL" id="KAF6025074.1"/>
    </source>
</evidence>
<dbReference type="CDD" id="cd12353">
    <property type="entry name" value="RRM2_TIA1_like"/>
    <property type="match status" value="1"/>
</dbReference>
<dbReference type="InterPro" id="IPR000504">
    <property type="entry name" value="RRM_dom"/>
</dbReference>
<dbReference type="Gene3D" id="3.30.70.330">
    <property type="match status" value="3"/>
</dbReference>
<evidence type="ECO:0000256" key="3">
    <source>
        <dbReference type="SAM" id="Phobius"/>
    </source>
</evidence>
<dbReference type="OrthoDB" id="439808at2759"/>